<keyword evidence="3" id="KW-1185">Reference proteome</keyword>
<name>A0ABW5WAP8_9PSEU</name>
<sequence length="112" mass="12467">MTDDDKPSPPELPPVLYLPCLEHVEAPEDAVIEYVRTDRGHVALVGYSSLDQLKARCGDDRPWLRCPTEMVGRIREAAPFDAVLIDVAMPPGLRRDTNRSVDSGQEADRDPL</sequence>
<feature type="region of interest" description="Disordered" evidence="1">
    <location>
        <begin position="91"/>
        <end position="112"/>
    </location>
</feature>
<evidence type="ECO:0000313" key="3">
    <source>
        <dbReference type="Proteomes" id="UP001597478"/>
    </source>
</evidence>
<gene>
    <name evidence="2" type="ORF">ACFS2C_14170</name>
</gene>
<dbReference type="Proteomes" id="UP001597478">
    <property type="component" value="Unassembled WGS sequence"/>
</dbReference>
<comment type="caution">
    <text evidence="2">The sequence shown here is derived from an EMBL/GenBank/DDBJ whole genome shotgun (WGS) entry which is preliminary data.</text>
</comment>
<organism evidence="2 3">
    <name type="scientific">Prauserella oleivorans</name>
    <dbReference type="NCBI Taxonomy" id="1478153"/>
    <lineage>
        <taxon>Bacteria</taxon>
        <taxon>Bacillati</taxon>
        <taxon>Actinomycetota</taxon>
        <taxon>Actinomycetes</taxon>
        <taxon>Pseudonocardiales</taxon>
        <taxon>Pseudonocardiaceae</taxon>
        <taxon>Prauserella</taxon>
    </lineage>
</organism>
<dbReference type="NCBIfam" id="NF042914">
    <property type="entry name" value="SAV915_dom"/>
    <property type="match status" value="1"/>
</dbReference>
<proteinExistence type="predicted"/>
<dbReference type="RefSeq" id="WP_377387968.1">
    <property type="nucleotide sequence ID" value="NZ_JBHSAN010000009.1"/>
</dbReference>
<evidence type="ECO:0000313" key="2">
    <source>
        <dbReference type="EMBL" id="MFD2800539.1"/>
    </source>
</evidence>
<evidence type="ECO:0000256" key="1">
    <source>
        <dbReference type="SAM" id="MobiDB-lite"/>
    </source>
</evidence>
<dbReference type="InterPro" id="IPR049975">
    <property type="entry name" value="SAV_915-like_dom"/>
</dbReference>
<dbReference type="EMBL" id="JBHUOF010000018">
    <property type="protein sequence ID" value="MFD2800539.1"/>
    <property type="molecule type" value="Genomic_DNA"/>
</dbReference>
<reference evidence="3" key="1">
    <citation type="journal article" date="2019" name="Int. J. Syst. Evol. Microbiol.">
        <title>The Global Catalogue of Microorganisms (GCM) 10K type strain sequencing project: providing services to taxonomists for standard genome sequencing and annotation.</title>
        <authorList>
            <consortium name="The Broad Institute Genomics Platform"/>
            <consortium name="The Broad Institute Genome Sequencing Center for Infectious Disease"/>
            <person name="Wu L."/>
            <person name="Ma J."/>
        </authorList>
    </citation>
    <scope>NUCLEOTIDE SEQUENCE [LARGE SCALE GENOMIC DNA]</scope>
    <source>
        <strain evidence="3">IBRC-M 10906</strain>
    </source>
</reference>
<protein>
    <submittedName>
        <fullName evidence="2">SAV_915 family protein</fullName>
    </submittedName>
</protein>
<accession>A0ABW5WAP8</accession>